<keyword evidence="2" id="KW-0040">ANK repeat</keyword>
<proteinExistence type="predicted"/>
<protein>
    <submittedName>
        <fullName evidence="3">Uncharacterized protein</fullName>
    </submittedName>
</protein>
<dbReference type="Pfam" id="PF00023">
    <property type="entry name" value="Ank"/>
    <property type="match status" value="1"/>
</dbReference>
<dbReference type="PANTHER" id="PTHR24198:SF165">
    <property type="entry name" value="ANKYRIN REPEAT-CONTAINING PROTEIN-RELATED"/>
    <property type="match status" value="1"/>
</dbReference>
<evidence type="ECO:0000313" key="4">
    <source>
        <dbReference type="Proteomes" id="UP001642484"/>
    </source>
</evidence>
<sequence length="325" mass="35920">MNKFTWASRGWCLAESMACELCSSNPRAVVLVESAVHLTVAPGHQQVVLRPGEGSFSMAADRSAVAEVLQSLIKRKLKLYLEEGQIHRYRFLWSQQRVRLSGFSLAPVEDIVPGGPTEAEALSKFLYQNGFARLGERDAAGWSPLCYAALGGNPVLIREMLQERADPNDRITKPAHFAIMPKNTPVLHVVSFLHHQEALELLLEFRANVNAKDALGHIALHTASASNNAQGLRTLLHARAMGAQGPAGMTPLMVMVDALQALPHREDLPELVVKLVRGMLRWYKTPDWVSHNGFNDDVLWAVILMAPFTAQLDGSGRLRRQSLDV</sequence>
<dbReference type="SMART" id="SM00248">
    <property type="entry name" value="ANK"/>
    <property type="match status" value="3"/>
</dbReference>
<dbReference type="SUPFAM" id="SSF48403">
    <property type="entry name" value="Ankyrin repeat"/>
    <property type="match status" value="1"/>
</dbReference>
<name>A0ABP0PU17_9DINO</name>
<dbReference type="PANTHER" id="PTHR24198">
    <property type="entry name" value="ANKYRIN REPEAT AND PROTEIN KINASE DOMAIN-CONTAINING PROTEIN"/>
    <property type="match status" value="1"/>
</dbReference>
<keyword evidence="1" id="KW-0677">Repeat</keyword>
<organism evidence="3 4">
    <name type="scientific">Durusdinium trenchii</name>
    <dbReference type="NCBI Taxonomy" id="1381693"/>
    <lineage>
        <taxon>Eukaryota</taxon>
        <taxon>Sar</taxon>
        <taxon>Alveolata</taxon>
        <taxon>Dinophyceae</taxon>
        <taxon>Suessiales</taxon>
        <taxon>Symbiodiniaceae</taxon>
        <taxon>Durusdinium</taxon>
    </lineage>
</organism>
<evidence type="ECO:0000313" key="3">
    <source>
        <dbReference type="EMBL" id="CAK9078827.1"/>
    </source>
</evidence>
<dbReference type="InterPro" id="IPR036770">
    <property type="entry name" value="Ankyrin_rpt-contain_sf"/>
</dbReference>
<accession>A0ABP0PU17</accession>
<evidence type="ECO:0000256" key="1">
    <source>
        <dbReference type="ARBA" id="ARBA00022737"/>
    </source>
</evidence>
<comment type="caution">
    <text evidence="3">The sequence shown here is derived from an EMBL/GenBank/DDBJ whole genome shotgun (WGS) entry which is preliminary data.</text>
</comment>
<gene>
    <name evidence="3" type="ORF">CCMP2556_LOCUS38861</name>
</gene>
<dbReference type="Proteomes" id="UP001642484">
    <property type="component" value="Unassembled WGS sequence"/>
</dbReference>
<dbReference type="Pfam" id="PF13637">
    <property type="entry name" value="Ank_4"/>
    <property type="match status" value="1"/>
</dbReference>
<reference evidence="3 4" key="1">
    <citation type="submission" date="2024-02" db="EMBL/GenBank/DDBJ databases">
        <authorList>
            <person name="Chen Y."/>
            <person name="Shah S."/>
            <person name="Dougan E. K."/>
            <person name="Thang M."/>
            <person name="Chan C."/>
        </authorList>
    </citation>
    <scope>NUCLEOTIDE SEQUENCE [LARGE SCALE GENOMIC DNA]</scope>
</reference>
<evidence type="ECO:0000256" key="2">
    <source>
        <dbReference type="ARBA" id="ARBA00023043"/>
    </source>
</evidence>
<dbReference type="InterPro" id="IPR002110">
    <property type="entry name" value="Ankyrin_rpt"/>
</dbReference>
<dbReference type="EMBL" id="CAXAMN010023585">
    <property type="protein sequence ID" value="CAK9078827.1"/>
    <property type="molecule type" value="Genomic_DNA"/>
</dbReference>
<dbReference type="Gene3D" id="1.25.40.20">
    <property type="entry name" value="Ankyrin repeat-containing domain"/>
    <property type="match status" value="1"/>
</dbReference>
<keyword evidence="4" id="KW-1185">Reference proteome</keyword>